<dbReference type="InterPro" id="IPR015914">
    <property type="entry name" value="PAPs_N"/>
</dbReference>
<dbReference type="Pfam" id="PF01471">
    <property type="entry name" value="PG_binding_1"/>
    <property type="match status" value="1"/>
</dbReference>
<dbReference type="GO" id="GO:0003993">
    <property type="term" value="F:acid phosphatase activity"/>
    <property type="evidence" value="ECO:0007669"/>
    <property type="project" value="InterPro"/>
</dbReference>
<dbReference type="GO" id="GO:0046872">
    <property type="term" value="F:metal ion binding"/>
    <property type="evidence" value="ECO:0007669"/>
    <property type="project" value="InterPro"/>
</dbReference>
<dbReference type="Pfam" id="PF16656">
    <property type="entry name" value="Pur_ac_phosph_N"/>
    <property type="match status" value="1"/>
</dbReference>
<proteinExistence type="predicted"/>
<dbReference type="Gene3D" id="1.10.101.10">
    <property type="entry name" value="PGBD-like superfamily/PGBD"/>
    <property type="match status" value="1"/>
</dbReference>
<protein>
    <recommendedName>
        <fullName evidence="5">Peptidoglycan binding-like domain-containing protein</fullName>
    </recommendedName>
</protein>
<comment type="caution">
    <text evidence="3">The sequence shown here is derived from an EMBL/GenBank/DDBJ whole genome shotgun (WGS) entry which is preliminary data.</text>
</comment>
<dbReference type="Gene3D" id="2.60.40.380">
    <property type="entry name" value="Purple acid phosphatase-like, N-terminal"/>
    <property type="match status" value="1"/>
</dbReference>
<evidence type="ECO:0000259" key="2">
    <source>
        <dbReference type="Pfam" id="PF16656"/>
    </source>
</evidence>
<name>A0A2H0K9V0_9BACT</name>
<dbReference type="AlphaFoldDB" id="A0A2H0K9V0"/>
<gene>
    <name evidence="3" type="ORF">COV91_06280</name>
</gene>
<dbReference type="SUPFAM" id="SSF47090">
    <property type="entry name" value="PGBD-like"/>
    <property type="match status" value="1"/>
</dbReference>
<evidence type="ECO:0000313" key="4">
    <source>
        <dbReference type="Proteomes" id="UP000229342"/>
    </source>
</evidence>
<reference evidence="3 4" key="1">
    <citation type="submission" date="2017-09" db="EMBL/GenBank/DDBJ databases">
        <title>Depth-based differentiation of microbial function through sediment-hosted aquifers and enrichment of novel symbionts in the deep terrestrial subsurface.</title>
        <authorList>
            <person name="Probst A.J."/>
            <person name="Ladd B."/>
            <person name="Jarett J.K."/>
            <person name="Geller-Mcgrath D.E."/>
            <person name="Sieber C.M."/>
            <person name="Emerson J.B."/>
            <person name="Anantharaman K."/>
            <person name="Thomas B.C."/>
            <person name="Malmstrom R."/>
            <person name="Stieglmeier M."/>
            <person name="Klingl A."/>
            <person name="Woyke T."/>
            <person name="Ryan C.M."/>
            <person name="Banfield J.F."/>
        </authorList>
    </citation>
    <scope>NUCLEOTIDE SEQUENCE [LARGE SCALE GENOMIC DNA]</scope>
    <source>
        <strain evidence="3">CG11_big_fil_rev_8_21_14_0_20_46_11</strain>
    </source>
</reference>
<feature type="domain" description="Peptidoglycan binding-like" evidence="1">
    <location>
        <begin position="49"/>
        <end position="97"/>
    </location>
</feature>
<sequence length="237" mass="24919">MNKTIYLKKNISYSKLLLKGTVMATLTFSLVGIQSASALITSQLDLGDRGSEVTELQTYLSTDAQLYPSGLVTGYFGQLTKAGVERFQSAQGIVSSGTSATTGYGRVGPRTQVALNARLSGGGSFGGDVYAPVLRALSVVADTNGASVSWTASESSMGKVYYSTSPIIIGNTFDASGVFSGEPIVSGTLAQYDGVARTSHTVNINNLARNTTYYYLVVVFDASKNSSFTLPASFNTK</sequence>
<dbReference type="InterPro" id="IPR002477">
    <property type="entry name" value="Peptidoglycan-bd-like"/>
</dbReference>
<organism evidence="3 4">
    <name type="scientific">Candidatus Taylorbacteria bacterium CG11_big_fil_rev_8_21_14_0_20_46_11</name>
    <dbReference type="NCBI Taxonomy" id="1975025"/>
    <lineage>
        <taxon>Bacteria</taxon>
        <taxon>Candidatus Tayloriibacteriota</taxon>
    </lineage>
</organism>
<dbReference type="Proteomes" id="UP000229342">
    <property type="component" value="Unassembled WGS sequence"/>
</dbReference>
<dbReference type="InterPro" id="IPR036366">
    <property type="entry name" value="PGBDSf"/>
</dbReference>
<dbReference type="EMBL" id="PCVG01000086">
    <property type="protein sequence ID" value="PIQ68030.1"/>
    <property type="molecule type" value="Genomic_DNA"/>
</dbReference>
<evidence type="ECO:0008006" key="5">
    <source>
        <dbReference type="Google" id="ProtNLM"/>
    </source>
</evidence>
<dbReference type="SUPFAM" id="SSF49363">
    <property type="entry name" value="Purple acid phosphatase, N-terminal domain"/>
    <property type="match status" value="1"/>
</dbReference>
<evidence type="ECO:0000259" key="1">
    <source>
        <dbReference type="Pfam" id="PF01471"/>
    </source>
</evidence>
<dbReference type="InterPro" id="IPR036365">
    <property type="entry name" value="PGBD-like_sf"/>
</dbReference>
<evidence type="ECO:0000313" key="3">
    <source>
        <dbReference type="EMBL" id="PIQ68030.1"/>
    </source>
</evidence>
<feature type="domain" description="Purple acid phosphatase N-terminal" evidence="2">
    <location>
        <begin position="137"/>
        <end position="229"/>
    </location>
</feature>
<dbReference type="InterPro" id="IPR008963">
    <property type="entry name" value="Purple_acid_Pase-like_N"/>
</dbReference>
<accession>A0A2H0K9V0</accession>